<dbReference type="NCBIfam" id="TIGR04346">
    <property type="entry name" value="DotA_TraY"/>
    <property type="match status" value="1"/>
</dbReference>
<keyword evidence="2" id="KW-1133">Transmembrane helix</keyword>
<feature type="region of interest" description="Disordered" evidence="1">
    <location>
        <begin position="746"/>
        <end position="768"/>
    </location>
</feature>
<feature type="transmembrane region" description="Helical" evidence="2">
    <location>
        <begin position="566"/>
        <end position="597"/>
    </location>
</feature>
<evidence type="ECO:0000313" key="4">
    <source>
        <dbReference type="EMBL" id="MBB2156641.1"/>
    </source>
</evidence>
<feature type="transmembrane region" description="Helical" evidence="2">
    <location>
        <begin position="539"/>
        <end position="560"/>
    </location>
</feature>
<gene>
    <name evidence="4" type="ORF">HLH33_10020</name>
</gene>
<dbReference type="Proteomes" id="UP000550787">
    <property type="component" value="Unassembled WGS sequence"/>
</dbReference>
<organism evidence="4 5">
    <name type="scientific">Gluconacetobacter diazotrophicus</name>
    <name type="common">Acetobacter diazotrophicus</name>
    <dbReference type="NCBI Taxonomy" id="33996"/>
    <lineage>
        <taxon>Bacteria</taxon>
        <taxon>Pseudomonadati</taxon>
        <taxon>Pseudomonadota</taxon>
        <taxon>Alphaproteobacteria</taxon>
        <taxon>Acetobacterales</taxon>
        <taxon>Acetobacteraceae</taxon>
        <taxon>Gluconacetobacter</taxon>
    </lineage>
</organism>
<sequence length="768" mass="79810">MRRRTFAGDSSPLFLALLGMSCAFLFSSPALADTATSSITWSSLQPGDDWTVQVIDSLFPISGSAKTATGSVLQALDEYAALIAMFWIGYASMLQVHRTAESGKIFSASFSGMAPVRAIVAVIMMTPATNGYAIGQVMLVDLAKLSIGAARFVENKVVDSIGPSAFPLAEPMIPGTRQVVMGVMESELCRALVNLASNNANLVPAPKVPTNSSNPVISVAYSLASGNGGAAPACGSIEIGVALQNALPSSSGEDARIDLSSLYAAHLQAISQLVQVVRPAMQQVATTLWTTRNSSALEAMDATLTSASASYTANVTSAATAAVAKVRATLAGQQGSGEDPGVTAMQSLGWSGLGAFYLEIARANSDVMAITSVTPAVTAPTYEGLGSGLTSDLARIIPTVRAYQTREGWALARSDTSTAPNSTPSLYANNQIATTPTGLLNQVLQYLGINNFVLAGLLNHLVSPTSGSDWQDPFAALIALGHSLIFISMGIIGGVALLSSKVGTASTMASVLGNVATGNLVGAAASATMFALSGTITSLATPIIAGAALLMAPGITLAYMLPMAPYAYWIIGVAGWLVLVVEAVICLPFWAIAHLVFEGEGLHGRGKRGYEVLLTIMFRPVMMIAGLMVSYTIFAAVSWLLMKSFTVATGFLFDQGYLLDNLIGVVLMLCMFVSMEMSLAVMSFRLISTLPHHLVEWVGMATVGRTNSDGFVDGTTGRGMHDPRTKAADLAIDAVGALGNGKVLDKPSGTKVDSTTRALLNPPGPGKH</sequence>
<proteinExistence type="predicted"/>
<feature type="signal peptide" evidence="3">
    <location>
        <begin position="1"/>
        <end position="32"/>
    </location>
</feature>
<accession>A0A7W4FF65</accession>
<dbReference type="EMBL" id="JABEQG010000016">
    <property type="protein sequence ID" value="MBB2156641.1"/>
    <property type="molecule type" value="Genomic_DNA"/>
</dbReference>
<evidence type="ECO:0000256" key="1">
    <source>
        <dbReference type="SAM" id="MobiDB-lite"/>
    </source>
</evidence>
<feature type="transmembrane region" description="Helical" evidence="2">
    <location>
        <begin position="618"/>
        <end position="642"/>
    </location>
</feature>
<dbReference type="AlphaFoldDB" id="A0A7W4FF65"/>
<feature type="transmembrane region" description="Helical" evidence="2">
    <location>
        <begin position="474"/>
        <end position="499"/>
    </location>
</feature>
<protein>
    <submittedName>
        <fullName evidence="4">DotA/TraY family protein</fullName>
    </submittedName>
</protein>
<evidence type="ECO:0000256" key="3">
    <source>
        <dbReference type="SAM" id="SignalP"/>
    </source>
</evidence>
<feature type="transmembrane region" description="Helical" evidence="2">
    <location>
        <begin position="511"/>
        <end position="532"/>
    </location>
</feature>
<keyword evidence="2" id="KW-0472">Membrane</keyword>
<feature type="chain" id="PRO_5030844421" evidence="3">
    <location>
        <begin position="33"/>
        <end position="768"/>
    </location>
</feature>
<reference evidence="4 5" key="1">
    <citation type="submission" date="2020-04" db="EMBL/GenBank/DDBJ databases">
        <title>Description of novel Gluconacetobacter.</title>
        <authorList>
            <person name="Sombolestani A."/>
        </authorList>
    </citation>
    <scope>NUCLEOTIDE SEQUENCE [LARGE SCALE GENOMIC DNA]</scope>
    <source>
        <strain evidence="4 5">LMG 7603</strain>
    </source>
</reference>
<feature type="transmembrane region" description="Helical" evidence="2">
    <location>
        <begin position="662"/>
        <end position="684"/>
    </location>
</feature>
<dbReference type="InterPro" id="IPR027628">
    <property type="entry name" value="DotA_TraY"/>
</dbReference>
<name>A0A7W4FF65_GLUDI</name>
<comment type="caution">
    <text evidence="4">The sequence shown here is derived from an EMBL/GenBank/DDBJ whole genome shotgun (WGS) entry which is preliminary data.</text>
</comment>
<evidence type="ECO:0000256" key="2">
    <source>
        <dbReference type="SAM" id="Phobius"/>
    </source>
</evidence>
<keyword evidence="2" id="KW-0812">Transmembrane</keyword>
<evidence type="ECO:0000313" key="5">
    <source>
        <dbReference type="Proteomes" id="UP000550787"/>
    </source>
</evidence>
<dbReference type="RefSeq" id="WP_183115869.1">
    <property type="nucleotide sequence ID" value="NZ_JABEQG010000016.1"/>
</dbReference>
<dbReference type="PROSITE" id="PS51257">
    <property type="entry name" value="PROKAR_LIPOPROTEIN"/>
    <property type="match status" value="1"/>
</dbReference>
<keyword evidence="3" id="KW-0732">Signal</keyword>